<accession>A0A2M8LER6</accession>
<dbReference type="Pfam" id="PF18895">
    <property type="entry name" value="T4SS_pilin"/>
    <property type="match status" value="1"/>
</dbReference>
<keyword evidence="1" id="KW-1133">Transmembrane helix</keyword>
<dbReference type="InterPro" id="IPR043993">
    <property type="entry name" value="T4SS_pilin"/>
</dbReference>
<evidence type="ECO:0000256" key="2">
    <source>
        <dbReference type="SAM" id="SignalP"/>
    </source>
</evidence>
<organism evidence="3 4">
    <name type="scientific">Candidatus Uhrbacteria bacterium CG10_big_fil_rev_8_21_14_0_10_48_11</name>
    <dbReference type="NCBI Taxonomy" id="1975037"/>
    <lineage>
        <taxon>Bacteria</taxon>
        <taxon>Candidatus Uhriibacteriota</taxon>
    </lineage>
</organism>
<dbReference type="Proteomes" id="UP000231152">
    <property type="component" value="Unassembled WGS sequence"/>
</dbReference>
<dbReference type="EMBL" id="PFET01000008">
    <property type="protein sequence ID" value="PJE75933.1"/>
    <property type="molecule type" value="Genomic_DNA"/>
</dbReference>
<keyword evidence="2" id="KW-0732">Signal</keyword>
<feature type="transmembrane region" description="Helical" evidence="1">
    <location>
        <begin position="105"/>
        <end position="124"/>
    </location>
</feature>
<protein>
    <submittedName>
        <fullName evidence="3">Uncharacterized protein</fullName>
    </submittedName>
</protein>
<name>A0A2M8LER6_9BACT</name>
<keyword evidence="1" id="KW-0472">Membrane</keyword>
<sequence>MKKQLIKRLAATGVAVAMMAPFIALAQSTSGTLSPDDLGLNDIKDNIGLGDANGDVRVVIARIVRVLLGFLGIVAVLIVLYGGFQWMTAAGNEERVSSARATLTAGLIGLIIILSAYAIASYIINTILETTTGVTAS</sequence>
<feature type="transmembrane region" description="Helical" evidence="1">
    <location>
        <begin position="63"/>
        <end position="84"/>
    </location>
</feature>
<gene>
    <name evidence="3" type="ORF">COV04_02135</name>
</gene>
<evidence type="ECO:0000256" key="1">
    <source>
        <dbReference type="SAM" id="Phobius"/>
    </source>
</evidence>
<dbReference type="AlphaFoldDB" id="A0A2M8LER6"/>
<feature type="signal peptide" evidence="2">
    <location>
        <begin position="1"/>
        <end position="26"/>
    </location>
</feature>
<reference evidence="3 4" key="1">
    <citation type="submission" date="2017-09" db="EMBL/GenBank/DDBJ databases">
        <title>Depth-based differentiation of microbial function through sediment-hosted aquifers and enrichment of novel symbionts in the deep terrestrial subsurface.</title>
        <authorList>
            <person name="Probst A.J."/>
            <person name="Ladd B."/>
            <person name="Jarett J.K."/>
            <person name="Geller-Mcgrath D.E."/>
            <person name="Sieber C.M."/>
            <person name="Emerson J.B."/>
            <person name="Anantharaman K."/>
            <person name="Thomas B.C."/>
            <person name="Malmstrom R."/>
            <person name="Stieglmeier M."/>
            <person name="Klingl A."/>
            <person name="Woyke T."/>
            <person name="Ryan C.M."/>
            <person name="Banfield J.F."/>
        </authorList>
    </citation>
    <scope>NUCLEOTIDE SEQUENCE [LARGE SCALE GENOMIC DNA]</scope>
    <source>
        <strain evidence="3">CG10_big_fil_rev_8_21_14_0_10_48_11</strain>
    </source>
</reference>
<comment type="caution">
    <text evidence="3">The sequence shown here is derived from an EMBL/GenBank/DDBJ whole genome shotgun (WGS) entry which is preliminary data.</text>
</comment>
<proteinExistence type="predicted"/>
<keyword evidence="1" id="KW-0812">Transmembrane</keyword>
<evidence type="ECO:0000313" key="3">
    <source>
        <dbReference type="EMBL" id="PJE75933.1"/>
    </source>
</evidence>
<evidence type="ECO:0000313" key="4">
    <source>
        <dbReference type="Proteomes" id="UP000231152"/>
    </source>
</evidence>
<feature type="chain" id="PRO_5014663575" evidence="2">
    <location>
        <begin position="27"/>
        <end position="137"/>
    </location>
</feature>